<evidence type="ECO:0000313" key="3">
    <source>
        <dbReference type="EMBL" id="SHI51481.1"/>
    </source>
</evidence>
<dbReference type="Proteomes" id="UP000184335">
    <property type="component" value="Unassembled WGS sequence"/>
</dbReference>
<organism evidence="3 4">
    <name type="scientific">Cruoricaptor ignavus</name>
    <dbReference type="NCBI Taxonomy" id="1118202"/>
    <lineage>
        <taxon>Bacteria</taxon>
        <taxon>Pseudomonadati</taxon>
        <taxon>Bacteroidota</taxon>
        <taxon>Flavobacteriia</taxon>
        <taxon>Flavobacteriales</taxon>
        <taxon>Weeksellaceae</taxon>
        <taxon>Cruoricaptor</taxon>
    </lineage>
</organism>
<reference evidence="3 4" key="1">
    <citation type="submission" date="2016-11" db="EMBL/GenBank/DDBJ databases">
        <authorList>
            <person name="Jaros S."/>
            <person name="Januszkiewicz K."/>
            <person name="Wedrychowicz H."/>
        </authorList>
    </citation>
    <scope>NUCLEOTIDE SEQUENCE [LARGE SCALE GENOMIC DNA]</scope>
    <source>
        <strain evidence="3 4">DSM 25479</strain>
    </source>
</reference>
<keyword evidence="1" id="KW-0812">Transmembrane</keyword>
<dbReference type="Proteomes" id="UP000593605">
    <property type="component" value="Chromosome"/>
</dbReference>
<dbReference type="KEGG" id="civ:IMZ16_01465"/>
<protein>
    <submittedName>
        <fullName evidence="3">Uncharacterized protein</fullName>
    </submittedName>
</protein>
<proteinExistence type="predicted"/>
<name>A0A1M6BS14_9FLAO</name>
<dbReference type="STRING" id="1118202.SAMN05443429_102101"/>
<evidence type="ECO:0000313" key="2">
    <source>
        <dbReference type="EMBL" id="QOR74140.1"/>
    </source>
</evidence>
<keyword evidence="4" id="KW-1185">Reference proteome</keyword>
<evidence type="ECO:0000313" key="5">
    <source>
        <dbReference type="Proteomes" id="UP000593605"/>
    </source>
</evidence>
<keyword evidence="1" id="KW-0472">Membrane</keyword>
<gene>
    <name evidence="2" type="ORF">IMZ16_01465</name>
    <name evidence="3" type="ORF">SAMN05443429_102101</name>
</gene>
<dbReference type="AlphaFoldDB" id="A0A1M6BS14"/>
<evidence type="ECO:0000313" key="4">
    <source>
        <dbReference type="Proteomes" id="UP000184335"/>
    </source>
</evidence>
<keyword evidence="1" id="KW-1133">Transmembrane helix</keyword>
<feature type="transmembrane region" description="Helical" evidence="1">
    <location>
        <begin position="12"/>
        <end position="31"/>
    </location>
</feature>
<dbReference type="EMBL" id="FQYI01000002">
    <property type="protein sequence ID" value="SHI51481.1"/>
    <property type="molecule type" value="Genomic_DNA"/>
</dbReference>
<dbReference type="EMBL" id="CP063145">
    <property type="protein sequence ID" value="QOR74140.1"/>
    <property type="molecule type" value="Genomic_DNA"/>
</dbReference>
<accession>A0A1M6BS14</accession>
<dbReference type="RefSeq" id="WP_193440206.1">
    <property type="nucleotide sequence ID" value="NZ_CP063145.1"/>
</dbReference>
<evidence type="ECO:0000256" key="1">
    <source>
        <dbReference type="SAM" id="Phobius"/>
    </source>
</evidence>
<sequence>MSTNSKPSKGVIIAIAVIALMIIAYLIWAFALGDLMNGLNTGETEAVPMK</sequence>
<reference evidence="2 5" key="2">
    <citation type="submission" date="2020-10" db="EMBL/GenBank/DDBJ databases">
        <title>Complete genome of Cruoricapor ignavus strain M1214 isolated from the blood culture of a febrile patient.</title>
        <authorList>
            <person name="Guglielmino C.J.D."/>
        </authorList>
    </citation>
    <scope>NUCLEOTIDE SEQUENCE [LARGE SCALE GENOMIC DNA]</scope>
    <source>
        <strain evidence="2 5">M1214</strain>
    </source>
</reference>